<dbReference type="InterPro" id="IPR036737">
    <property type="entry name" value="OmpA-like_sf"/>
</dbReference>
<dbReference type="RefSeq" id="WP_380009365.1">
    <property type="nucleotide sequence ID" value="NZ_JADIKI010000022.1"/>
</dbReference>
<dbReference type="InterPro" id="IPR050330">
    <property type="entry name" value="Bact_OuterMem_StrucFunc"/>
</dbReference>
<dbReference type="Gene3D" id="3.30.1330.60">
    <property type="entry name" value="OmpA-like domain"/>
    <property type="match status" value="1"/>
</dbReference>
<comment type="subcellular location">
    <subcellularLocation>
        <location evidence="1">Cell outer membrane</location>
    </subcellularLocation>
</comment>
<dbReference type="Pfam" id="PF00691">
    <property type="entry name" value="OmpA"/>
    <property type="match status" value="1"/>
</dbReference>
<accession>A0ABW8IJX5</accession>
<dbReference type="PRINTS" id="PR01021">
    <property type="entry name" value="OMPADOMAIN"/>
</dbReference>
<dbReference type="InterPro" id="IPR037873">
    <property type="entry name" value="BamE-like"/>
</dbReference>
<evidence type="ECO:0000256" key="2">
    <source>
        <dbReference type="ARBA" id="ARBA00022729"/>
    </source>
</evidence>
<evidence type="ECO:0000313" key="7">
    <source>
        <dbReference type="EMBL" id="MFK2854589.1"/>
    </source>
</evidence>
<dbReference type="EMBL" id="JADIKI010000022">
    <property type="protein sequence ID" value="MFK2854589.1"/>
    <property type="molecule type" value="Genomic_DNA"/>
</dbReference>
<keyword evidence="3 5" id="KW-0472">Membrane</keyword>
<proteinExistence type="predicted"/>
<evidence type="ECO:0000256" key="4">
    <source>
        <dbReference type="ARBA" id="ARBA00023237"/>
    </source>
</evidence>
<dbReference type="InterPro" id="IPR006664">
    <property type="entry name" value="OMP_bac"/>
</dbReference>
<dbReference type="SUPFAM" id="SSF103088">
    <property type="entry name" value="OmpA-like"/>
    <property type="match status" value="1"/>
</dbReference>
<evidence type="ECO:0000259" key="6">
    <source>
        <dbReference type="PROSITE" id="PS51123"/>
    </source>
</evidence>
<dbReference type="Proteomes" id="UP001620409">
    <property type="component" value="Unassembled WGS sequence"/>
</dbReference>
<gene>
    <name evidence="7" type="ORF">ISP18_08295</name>
</gene>
<reference evidence="7 8" key="1">
    <citation type="submission" date="2020-10" db="EMBL/GenBank/DDBJ databases">
        <title>Phylogeny of dyella-like bacteria.</title>
        <authorList>
            <person name="Fu J."/>
        </authorList>
    </citation>
    <scope>NUCLEOTIDE SEQUENCE [LARGE SCALE GENOMIC DNA]</scope>
    <source>
        <strain evidence="7 8">DHG40</strain>
    </source>
</reference>
<dbReference type="InterPro" id="IPR007450">
    <property type="entry name" value="BamE_dom"/>
</dbReference>
<dbReference type="Pfam" id="PF04355">
    <property type="entry name" value="BamE"/>
    <property type="match status" value="1"/>
</dbReference>
<dbReference type="CDD" id="cd07185">
    <property type="entry name" value="OmpA_C-like"/>
    <property type="match status" value="1"/>
</dbReference>
<feature type="domain" description="OmpA-like" evidence="6">
    <location>
        <begin position="170"/>
        <end position="295"/>
    </location>
</feature>
<evidence type="ECO:0000313" key="8">
    <source>
        <dbReference type="Proteomes" id="UP001620409"/>
    </source>
</evidence>
<keyword evidence="8" id="KW-1185">Reference proteome</keyword>
<dbReference type="PANTHER" id="PTHR30329">
    <property type="entry name" value="STATOR ELEMENT OF FLAGELLAR MOTOR COMPLEX"/>
    <property type="match status" value="1"/>
</dbReference>
<organism evidence="7 8">
    <name type="scientific">Dyella humi</name>
    <dbReference type="NCBI Taxonomy" id="1770547"/>
    <lineage>
        <taxon>Bacteria</taxon>
        <taxon>Pseudomonadati</taxon>
        <taxon>Pseudomonadota</taxon>
        <taxon>Gammaproteobacteria</taxon>
        <taxon>Lysobacterales</taxon>
        <taxon>Rhodanobacteraceae</taxon>
        <taxon>Dyella</taxon>
    </lineage>
</organism>
<keyword evidence="2" id="KW-0732">Signal</keyword>
<evidence type="ECO:0000256" key="3">
    <source>
        <dbReference type="ARBA" id="ARBA00023136"/>
    </source>
</evidence>
<dbReference type="PROSITE" id="PS01068">
    <property type="entry name" value="OMPA_1"/>
    <property type="match status" value="1"/>
</dbReference>
<evidence type="ECO:0000256" key="5">
    <source>
        <dbReference type="PROSITE-ProRule" id="PRU00473"/>
    </source>
</evidence>
<protein>
    <submittedName>
        <fullName evidence="7">OmpA family protein</fullName>
    </submittedName>
</protein>
<dbReference type="InterPro" id="IPR006665">
    <property type="entry name" value="OmpA-like"/>
</dbReference>
<evidence type="ECO:0000256" key="1">
    <source>
        <dbReference type="ARBA" id="ARBA00004442"/>
    </source>
</evidence>
<dbReference type="InterPro" id="IPR006690">
    <property type="entry name" value="OMPA-like_CS"/>
</dbReference>
<name>A0ABW8IJX5_9GAMM</name>
<keyword evidence="4" id="KW-0998">Cell outer membrane</keyword>
<dbReference type="PROSITE" id="PS51123">
    <property type="entry name" value="OMPA_2"/>
    <property type="match status" value="1"/>
</dbReference>
<dbReference type="PANTHER" id="PTHR30329:SF21">
    <property type="entry name" value="LIPOPROTEIN YIAD-RELATED"/>
    <property type="match status" value="1"/>
</dbReference>
<comment type="caution">
    <text evidence="7">The sequence shown here is derived from an EMBL/GenBank/DDBJ whole genome shotgun (WGS) entry which is preliminary data.</text>
</comment>
<dbReference type="Gene3D" id="3.30.1450.10">
    <property type="match status" value="1"/>
</dbReference>
<sequence>MTMKRSEAAVAQSATIPETKTLDQLIVSLAVLLLACLLLLTGCATVSHGVAKDGSHAEQLVWPAPDSVTPMHKGGTFPTIPNLKALHEGMNKQQISELIGYPHFEEGVWGVREWNYVFNFRDAQSEQVTVCQFKILFDESKLARSFYWKPEACSRYMNPPAPATVVETKAPVEETTLSADALFAFDRWSAADITDGGRAQLDQLAGKLVDEKDRITHIEVLGYTDRLGGDAYNQPLSQRRADTVMQYLAEHGVPASMMHAEGRGKSEPVVQCSERARRDLIACLAPNRRVVVQVK</sequence>